<dbReference type="SMART" id="SM00776">
    <property type="entry name" value="NPCBM"/>
    <property type="match status" value="1"/>
</dbReference>
<evidence type="ECO:0000313" key="3">
    <source>
        <dbReference type="Proteomes" id="UP000267408"/>
    </source>
</evidence>
<name>A0A8G1XFG8_9ACTN</name>
<gene>
    <name evidence="2" type="ORF">EDD39_4685</name>
</gene>
<sequence>MASVPSHGVVMYEVSSAGTTNATAPSAGTHSAGDLPRLAFSTGWGTVRTDSSVDGNALTIGGTAYGKGIGTHADSGVHLWLGGACRNFSAQVGVDDEVGANGSVSFQVYGDGRLLTTSGVKQGGQAATHLSASTTGVKELELRVTDARDGIDYDHADWADAQLACGSVTYEAEAAGNTRSGAAAPRACTACSGGQTMGDIGNTPANYLVVNNVTAAAAGNQPMAITYELSGTRSLFVSVNGGSDTQVTLTGTDWSKPTTSTVTVPLNAGANTVKFHNDTAYAPDIDAITIG</sequence>
<dbReference type="SUPFAM" id="SSF49785">
    <property type="entry name" value="Galactose-binding domain-like"/>
    <property type="match status" value="2"/>
</dbReference>
<accession>A0A8G1XFG8</accession>
<organism evidence="2 3">
    <name type="scientific">Kitasatospora cineracea</name>
    <dbReference type="NCBI Taxonomy" id="88074"/>
    <lineage>
        <taxon>Bacteria</taxon>
        <taxon>Bacillati</taxon>
        <taxon>Actinomycetota</taxon>
        <taxon>Actinomycetes</taxon>
        <taxon>Kitasatosporales</taxon>
        <taxon>Streptomycetaceae</taxon>
        <taxon>Kitasatospora</taxon>
    </lineage>
</organism>
<dbReference type="RefSeq" id="WP_162870097.1">
    <property type="nucleotide sequence ID" value="NZ_RJVJ01000001.1"/>
</dbReference>
<dbReference type="AlphaFoldDB" id="A0A8G1XFG8"/>
<dbReference type="Gene3D" id="2.60.120.1060">
    <property type="entry name" value="NPCBM/NEW2 domain"/>
    <property type="match status" value="1"/>
</dbReference>
<dbReference type="GO" id="GO:0030246">
    <property type="term" value="F:carbohydrate binding"/>
    <property type="evidence" value="ECO:0007669"/>
    <property type="project" value="InterPro"/>
</dbReference>
<dbReference type="EMBL" id="RJVJ01000001">
    <property type="protein sequence ID" value="ROR46416.1"/>
    <property type="molecule type" value="Genomic_DNA"/>
</dbReference>
<evidence type="ECO:0000313" key="2">
    <source>
        <dbReference type="EMBL" id="ROR46416.1"/>
    </source>
</evidence>
<reference evidence="2 3" key="1">
    <citation type="submission" date="2018-11" db="EMBL/GenBank/DDBJ databases">
        <title>Sequencing the genomes of 1000 actinobacteria strains.</title>
        <authorList>
            <person name="Klenk H.-P."/>
        </authorList>
    </citation>
    <scope>NUCLEOTIDE SEQUENCE [LARGE SCALE GENOMIC DNA]</scope>
    <source>
        <strain evidence="2 3">DSM 44780</strain>
    </source>
</reference>
<protein>
    <submittedName>
        <fullName evidence="2">NPCBM/NEW2 domain-containing protein</fullName>
    </submittedName>
</protein>
<dbReference type="InterPro" id="IPR008979">
    <property type="entry name" value="Galactose-bd-like_sf"/>
</dbReference>
<feature type="domain" description="CBM6" evidence="1">
    <location>
        <begin position="168"/>
        <end position="291"/>
    </location>
</feature>
<dbReference type="PROSITE" id="PS51175">
    <property type="entry name" value="CBM6"/>
    <property type="match status" value="1"/>
</dbReference>
<dbReference type="Proteomes" id="UP000267408">
    <property type="component" value="Unassembled WGS sequence"/>
</dbReference>
<dbReference type="InterPro" id="IPR038637">
    <property type="entry name" value="NPCBM_sf"/>
</dbReference>
<dbReference type="InterPro" id="IPR013222">
    <property type="entry name" value="Glyco_hyd_98_carb-bd"/>
</dbReference>
<dbReference type="Gene3D" id="2.60.120.260">
    <property type="entry name" value="Galactose-binding domain-like"/>
    <property type="match status" value="1"/>
</dbReference>
<comment type="caution">
    <text evidence="2">The sequence shown here is derived from an EMBL/GenBank/DDBJ whole genome shotgun (WGS) entry which is preliminary data.</text>
</comment>
<dbReference type="CDD" id="cd04081">
    <property type="entry name" value="CBM35_galactosidase-like"/>
    <property type="match status" value="1"/>
</dbReference>
<dbReference type="InterPro" id="IPR005084">
    <property type="entry name" value="CBM6"/>
</dbReference>
<proteinExistence type="predicted"/>
<evidence type="ECO:0000259" key="1">
    <source>
        <dbReference type="PROSITE" id="PS51175"/>
    </source>
</evidence>
<dbReference type="Pfam" id="PF08305">
    <property type="entry name" value="NPCBM"/>
    <property type="match status" value="1"/>
</dbReference>